<organism evidence="14 15">
    <name type="scientific">Aurantiacibacter rhizosphaerae</name>
    <dbReference type="NCBI Taxonomy" id="2691582"/>
    <lineage>
        <taxon>Bacteria</taxon>
        <taxon>Pseudomonadati</taxon>
        <taxon>Pseudomonadota</taxon>
        <taxon>Alphaproteobacteria</taxon>
        <taxon>Sphingomonadales</taxon>
        <taxon>Erythrobacteraceae</taxon>
        <taxon>Aurantiacibacter</taxon>
    </lineage>
</organism>
<evidence type="ECO:0000256" key="12">
    <source>
        <dbReference type="RuleBase" id="RU003693"/>
    </source>
</evidence>
<comment type="catalytic activity">
    <reaction evidence="11">
        <text>6-carboxyhexanoyl-[ACP] + L-alanine + H(+) = (8S)-8-amino-7-oxononanoate + holo-[ACP] + CO2</text>
        <dbReference type="Rhea" id="RHEA:42288"/>
        <dbReference type="Rhea" id="RHEA-COMP:9685"/>
        <dbReference type="Rhea" id="RHEA-COMP:9955"/>
        <dbReference type="ChEBI" id="CHEBI:15378"/>
        <dbReference type="ChEBI" id="CHEBI:16526"/>
        <dbReference type="ChEBI" id="CHEBI:57972"/>
        <dbReference type="ChEBI" id="CHEBI:64479"/>
        <dbReference type="ChEBI" id="CHEBI:78846"/>
        <dbReference type="ChEBI" id="CHEBI:149468"/>
        <dbReference type="EC" id="2.3.1.47"/>
    </reaction>
</comment>
<evidence type="ECO:0000313" key="15">
    <source>
        <dbReference type="Proteomes" id="UP000461409"/>
    </source>
</evidence>
<feature type="domain" description="Aminotransferase class I/classII large" evidence="13">
    <location>
        <begin position="38"/>
        <end position="381"/>
    </location>
</feature>
<proteinExistence type="inferred from homology"/>
<evidence type="ECO:0000256" key="3">
    <source>
        <dbReference type="ARBA" id="ARBA00010008"/>
    </source>
</evidence>
<dbReference type="EC" id="2.3.1.47" evidence="5"/>
<keyword evidence="15" id="KW-1185">Reference proteome</keyword>
<dbReference type="InterPro" id="IPR001917">
    <property type="entry name" value="Aminotrans_II_pyridoxalP_BS"/>
</dbReference>
<evidence type="ECO:0000256" key="5">
    <source>
        <dbReference type="ARBA" id="ARBA00013187"/>
    </source>
</evidence>
<gene>
    <name evidence="14" type="ORF">GRF63_04535</name>
</gene>
<dbReference type="GO" id="GO:0030170">
    <property type="term" value="F:pyridoxal phosphate binding"/>
    <property type="evidence" value="ECO:0007669"/>
    <property type="project" value="InterPro"/>
</dbReference>
<dbReference type="PROSITE" id="PS00599">
    <property type="entry name" value="AA_TRANSFER_CLASS_2"/>
    <property type="match status" value="1"/>
</dbReference>
<reference evidence="14 15" key="1">
    <citation type="submission" date="2019-12" db="EMBL/GenBank/DDBJ databases">
        <authorList>
            <person name="Lee S.D."/>
        </authorList>
    </citation>
    <scope>NUCLEOTIDE SEQUENCE [LARGE SCALE GENOMIC DNA]</scope>
    <source>
        <strain evidence="14 15">GH3-10</strain>
    </source>
</reference>
<protein>
    <recommendedName>
        <fullName evidence="5">8-amino-7-oxononanoate synthase</fullName>
        <ecNumber evidence="5">2.3.1.47</ecNumber>
    </recommendedName>
    <alternativeName>
        <fullName evidence="9">7-keto-8-amino-pelargonic acid synthase</fullName>
    </alternativeName>
    <alternativeName>
        <fullName evidence="10">8-amino-7-ketopelargonate synthase</fullName>
    </alternativeName>
</protein>
<dbReference type="Gene3D" id="3.40.640.10">
    <property type="entry name" value="Type I PLP-dependent aspartate aminotransferase-like (Major domain)"/>
    <property type="match status" value="1"/>
</dbReference>
<evidence type="ECO:0000256" key="7">
    <source>
        <dbReference type="ARBA" id="ARBA00022756"/>
    </source>
</evidence>
<evidence type="ECO:0000256" key="9">
    <source>
        <dbReference type="ARBA" id="ARBA00032610"/>
    </source>
</evidence>
<accession>A0A844X9Y3</accession>
<comment type="pathway">
    <text evidence="2">Cofactor biosynthesis; biotin biosynthesis.</text>
</comment>
<evidence type="ECO:0000256" key="10">
    <source>
        <dbReference type="ARBA" id="ARBA00033381"/>
    </source>
</evidence>
<evidence type="ECO:0000256" key="1">
    <source>
        <dbReference type="ARBA" id="ARBA00001933"/>
    </source>
</evidence>
<comment type="similarity">
    <text evidence="3">Belongs to the class-II pyridoxal-phosphate-dependent aminotransferase family. BioF subfamily.</text>
</comment>
<keyword evidence="7" id="KW-0093">Biotin biosynthesis</keyword>
<dbReference type="SUPFAM" id="SSF53383">
    <property type="entry name" value="PLP-dependent transferases"/>
    <property type="match status" value="1"/>
</dbReference>
<dbReference type="Proteomes" id="UP000461409">
    <property type="component" value="Unassembled WGS sequence"/>
</dbReference>
<keyword evidence="6 14" id="KW-0808">Transferase</keyword>
<keyword evidence="8 12" id="KW-0663">Pyridoxal phosphate</keyword>
<dbReference type="PANTHER" id="PTHR13693">
    <property type="entry name" value="CLASS II AMINOTRANSFERASE/8-AMINO-7-OXONONANOATE SYNTHASE"/>
    <property type="match status" value="1"/>
</dbReference>
<dbReference type="EMBL" id="WUBR01000001">
    <property type="protein sequence ID" value="MWV27167.1"/>
    <property type="molecule type" value="Genomic_DNA"/>
</dbReference>
<dbReference type="RefSeq" id="WP_160484763.1">
    <property type="nucleotide sequence ID" value="NZ_WUBR01000001.1"/>
</dbReference>
<comment type="caution">
    <text evidence="14">The sequence shown here is derived from an EMBL/GenBank/DDBJ whole genome shotgun (WGS) entry which is preliminary data.</text>
</comment>
<comment type="subunit">
    <text evidence="4">Homodimer.</text>
</comment>
<comment type="cofactor">
    <cofactor evidence="1 12">
        <name>pyridoxal 5'-phosphate</name>
        <dbReference type="ChEBI" id="CHEBI:597326"/>
    </cofactor>
</comment>
<evidence type="ECO:0000313" key="14">
    <source>
        <dbReference type="EMBL" id="MWV27167.1"/>
    </source>
</evidence>
<evidence type="ECO:0000256" key="6">
    <source>
        <dbReference type="ARBA" id="ARBA00022679"/>
    </source>
</evidence>
<dbReference type="PANTHER" id="PTHR13693:SF100">
    <property type="entry name" value="8-AMINO-7-OXONONANOATE SYNTHASE"/>
    <property type="match status" value="1"/>
</dbReference>
<evidence type="ECO:0000256" key="2">
    <source>
        <dbReference type="ARBA" id="ARBA00004746"/>
    </source>
</evidence>
<dbReference type="InterPro" id="IPR015424">
    <property type="entry name" value="PyrdxlP-dep_Trfase"/>
</dbReference>
<sequence>MLDHIRQSLGTIAAKHRTRVLRAVEMRGQGRLVRDGRELLDLSSNDYLGLSQHPLLVERSANYVRQYGAGAGASRLITGTSPAHLAVEKKIAAFKGTESALILATGWQANAAAIPALARAAKGTVIFADSLVHNSIHAGLRAATADVHFYDHNDYAHLHALLQEHSDAPARLIITESVFSMDGDRADLARLNALSVQHDAMLYIDEAHATGVLGARGAGLTADHPVTAPGATIVMGTFSKAMGGFGAYIACPDVVRDYLINMCAGLIFTTAPPPAMLGAMDAALDVVPDMDDDRAHLADLGAQLREGLDKLGYDTLGSTTQIIPFVVGTEADALALGDHLLDHGVAALPIRPPTVPKGTSRIRFALRSTLSAQDIEAVLSAVASWKKP</sequence>
<dbReference type="InterPro" id="IPR015421">
    <property type="entry name" value="PyrdxlP-dep_Trfase_major"/>
</dbReference>
<dbReference type="InterPro" id="IPR004839">
    <property type="entry name" value="Aminotransferase_I/II_large"/>
</dbReference>
<evidence type="ECO:0000259" key="13">
    <source>
        <dbReference type="Pfam" id="PF00155"/>
    </source>
</evidence>
<name>A0A844X9Y3_9SPHN</name>
<dbReference type="GO" id="GO:0008710">
    <property type="term" value="F:8-amino-7-oxononanoate synthase activity"/>
    <property type="evidence" value="ECO:0007669"/>
    <property type="project" value="UniProtKB-EC"/>
</dbReference>
<dbReference type="InterPro" id="IPR015422">
    <property type="entry name" value="PyrdxlP-dep_Trfase_small"/>
</dbReference>
<dbReference type="AlphaFoldDB" id="A0A844X9Y3"/>
<evidence type="ECO:0000256" key="11">
    <source>
        <dbReference type="ARBA" id="ARBA00047715"/>
    </source>
</evidence>
<dbReference type="Pfam" id="PF00155">
    <property type="entry name" value="Aminotran_1_2"/>
    <property type="match status" value="1"/>
</dbReference>
<evidence type="ECO:0000256" key="4">
    <source>
        <dbReference type="ARBA" id="ARBA00011738"/>
    </source>
</evidence>
<dbReference type="GO" id="GO:0008483">
    <property type="term" value="F:transaminase activity"/>
    <property type="evidence" value="ECO:0007669"/>
    <property type="project" value="UniProtKB-KW"/>
</dbReference>
<dbReference type="Gene3D" id="3.90.1150.10">
    <property type="entry name" value="Aspartate Aminotransferase, domain 1"/>
    <property type="match status" value="1"/>
</dbReference>
<reference evidence="14 15" key="2">
    <citation type="submission" date="2020-02" db="EMBL/GenBank/DDBJ databases">
        <title>Erythrobacter dongmakensis sp. nov., isolated from a tidal mudflat.</title>
        <authorList>
            <person name="Kim I.S."/>
        </authorList>
    </citation>
    <scope>NUCLEOTIDE SEQUENCE [LARGE SCALE GENOMIC DNA]</scope>
    <source>
        <strain evidence="14 15">GH3-10</strain>
    </source>
</reference>
<dbReference type="InterPro" id="IPR050087">
    <property type="entry name" value="AON_synthase_class-II"/>
</dbReference>
<keyword evidence="14" id="KW-0032">Aminotransferase</keyword>
<evidence type="ECO:0000256" key="8">
    <source>
        <dbReference type="ARBA" id="ARBA00022898"/>
    </source>
</evidence>
<dbReference type="GO" id="GO:0009102">
    <property type="term" value="P:biotin biosynthetic process"/>
    <property type="evidence" value="ECO:0007669"/>
    <property type="project" value="UniProtKB-KW"/>
</dbReference>